<dbReference type="STRING" id="1117702.AQZ52_06760"/>
<proteinExistence type="predicted"/>
<name>A0A117UXX7_9SPHN</name>
<dbReference type="RefSeq" id="WP_156424802.1">
    <property type="nucleotide sequence ID" value="NZ_KQ954244.1"/>
</dbReference>
<dbReference type="PROSITE" id="PS51257">
    <property type="entry name" value="PROKAR_LIPOPROTEIN"/>
    <property type="match status" value="1"/>
</dbReference>
<keyword evidence="1" id="KW-0812">Transmembrane</keyword>
<accession>A0A117UXX7</accession>
<evidence type="ECO:0000313" key="3">
    <source>
        <dbReference type="Proteomes" id="UP000058012"/>
    </source>
</evidence>
<protein>
    <submittedName>
        <fullName evidence="2">Uncharacterized protein</fullName>
    </submittedName>
</protein>
<keyword evidence="1" id="KW-0472">Membrane</keyword>
<organism evidence="2 3">
    <name type="scientific">Novosphingobium fuchskuhlense</name>
    <dbReference type="NCBI Taxonomy" id="1117702"/>
    <lineage>
        <taxon>Bacteria</taxon>
        <taxon>Pseudomonadati</taxon>
        <taxon>Pseudomonadota</taxon>
        <taxon>Alphaproteobacteria</taxon>
        <taxon>Sphingomonadales</taxon>
        <taxon>Sphingomonadaceae</taxon>
        <taxon>Novosphingobium</taxon>
    </lineage>
</organism>
<feature type="transmembrane region" description="Helical" evidence="1">
    <location>
        <begin position="42"/>
        <end position="63"/>
    </location>
</feature>
<feature type="transmembrane region" description="Helical" evidence="1">
    <location>
        <begin position="6"/>
        <end position="30"/>
    </location>
</feature>
<dbReference type="EMBL" id="LLZS01000003">
    <property type="protein sequence ID" value="KUR72898.1"/>
    <property type="molecule type" value="Genomic_DNA"/>
</dbReference>
<gene>
    <name evidence="2" type="ORF">AQZ52_06760</name>
</gene>
<reference evidence="2 3" key="1">
    <citation type="submission" date="2015-10" db="EMBL/GenBank/DDBJ databases">
        <title>Draft genome sequence of Novosphingobium fuchskuhlense DSM 25065 isolated from a surface water sample of the southwest basin of Lake Grosse Fuchskuhle.</title>
        <authorList>
            <person name="Ruckert C."/>
            <person name="Winkler A."/>
            <person name="Glaeser J."/>
            <person name="Grossart H.-P."/>
            <person name="Kalinowski J."/>
            <person name="Glaeser S."/>
        </authorList>
    </citation>
    <scope>NUCLEOTIDE SEQUENCE [LARGE SCALE GENOMIC DNA]</scope>
    <source>
        <strain evidence="2 3">FNE08-7</strain>
    </source>
</reference>
<evidence type="ECO:0000256" key="1">
    <source>
        <dbReference type="SAM" id="Phobius"/>
    </source>
</evidence>
<keyword evidence="1" id="KW-1133">Transmembrane helix</keyword>
<keyword evidence="3" id="KW-1185">Reference proteome</keyword>
<dbReference type="AlphaFoldDB" id="A0A117UXX7"/>
<sequence length="91" mass="9334">MIYLKVLSATVAAATFFACGIISLAVLMTISMSRSGPSLGEAIAEFWPIATGLVLSAISLATFSFKPKLALGCAAGGAASAIWLIKMLLPQ</sequence>
<comment type="caution">
    <text evidence="2">The sequence shown here is derived from an EMBL/GenBank/DDBJ whole genome shotgun (WGS) entry which is preliminary data.</text>
</comment>
<dbReference type="Proteomes" id="UP000058012">
    <property type="component" value="Unassembled WGS sequence"/>
</dbReference>
<feature type="transmembrane region" description="Helical" evidence="1">
    <location>
        <begin position="69"/>
        <end position="89"/>
    </location>
</feature>
<evidence type="ECO:0000313" key="2">
    <source>
        <dbReference type="EMBL" id="KUR72898.1"/>
    </source>
</evidence>